<sequence length="138" mass="15673">MDQAINCDFIDEVSRSGLSMRRDYGFVEFSFNPGTEWVMSGASIRLHRLASGYEMAEEWQKSTGVNFPQYATWRELQGALSHFKDSPPLTVTEQDDFIEYRAGATNVSITVNNNHEKRGRSVAHGDLWSVSLWSYGIN</sequence>
<dbReference type="AlphaFoldDB" id="A0A7G7BHW7"/>
<proteinExistence type="predicted"/>
<dbReference type="Proteomes" id="UP000515307">
    <property type="component" value="Chromosome"/>
</dbReference>
<dbReference type="EMBL" id="CP045702">
    <property type="protein sequence ID" value="QNE74932.1"/>
    <property type="molecule type" value="Genomic_DNA"/>
</dbReference>
<name>A0A7G7BHW7_9ACTN</name>
<evidence type="ECO:0000313" key="2">
    <source>
        <dbReference type="Proteomes" id="UP000515307"/>
    </source>
</evidence>
<dbReference type="RefSeq" id="WP_185298471.1">
    <property type="nucleotide sequence ID" value="NZ_CP045702.1"/>
</dbReference>
<gene>
    <name evidence="1" type="ORF">F0344_10160</name>
</gene>
<organism evidence="1 2">
    <name type="scientific">Streptomyces finlayi</name>
    <dbReference type="NCBI Taxonomy" id="67296"/>
    <lineage>
        <taxon>Bacteria</taxon>
        <taxon>Bacillati</taxon>
        <taxon>Actinomycetota</taxon>
        <taxon>Actinomycetes</taxon>
        <taxon>Kitasatosporales</taxon>
        <taxon>Streptomycetaceae</taxon>
        <taxon>Streptomyces</taxon>
    </lineage>
</organism>
<evidence type="ECO:0000313" key="1">
    <source>
        <dbReference type="EMBL" id="QNE74932.1"/>
    </source>
</evidence>
<dbReference type="KEGG" id="sfiy:F0344_10160"/>
<protein>
    <submittedName>
        <fullName evidence="1">Uncharacterized protein</fullName>
    </submittedName>
</protein>
<reference evidence="2" key="1">
    <citation type="submission" date="2019-10" db="EMBL/GenBank/DDBJ databases">
        <title>Antimicrobial potential of Antarctic Bacteria.</title>
        <authorList>
            <person name="Benaud N."/>
            <person name="Edwards R.J."/>
            <person name="Ferrari B.C."/>
        </authorList>
    </citation>
    <scope>NUCLEOTIDE SEQUENCE [LARGE SCALE GENOMIC DNA]</scope>
    <source>
        <strain evidence="2">NBSH44</strain>
    </source>
</reference>
<keyword evidence="2" id="KW-1185">Reference proteome</keyword>
<accession>A0A7G7BHW7</accession>